<dbReference type="GO" id="GO:0016887">
    <property type="term" value="F:ATP hydrolysis activity"/>
    <property type="evidence" value="ECO:0007669"/>
    <property type="project" value="InterPro"/>
</dbReference>
<sequence>MTNNNIPPSLNSTAPAGEQQKTAESLVDLRIKHPRVAGIMGEIDALVYPGSQDSLVQICGPTGVGKSALVRHVVDSIVSKAHTEMQENAGLVPAVYVEAPSSGEQEFSWRLFYHRILEQLDGEVIDMLPRSSYQYDPQLGRVVKPQRATGSLAALRTAVERSLEARGTRVLVVDEAAHIIQQTSPKRLESQLNTLKSLANACGAQMVLVGSYDLYQLLALSAQIARRTHVLHFERYREDRPEDVRIFAACVSGFEQALAHLWGGKLLAYTATLHENSLGCVGTLNAVLTRTARRMEATGLPLQEALHRSLLTEAQRQQILAETYDGETAINPGITRAIPKFVRPRSSIPTPV</sequence>
<accession>A0AB39CMQ7</accession>
<dbReference type="EMBL" id="CP158252">
    <property type="protein sequence ID" value="XDJ43201.1"/>
    <property type="molecule type" value="Genomic_DNA"/>
</dbReference>
<protein>
    <submittedName>
        <fullName evidence="3">AAA family ATPase</fullName>
    </submittedName>
</protein>
<dbReference type="SMART" id="SM00382">
    <property type="entry name" value="AAA"/>
    <property type="match status" value="1"/>
</dbReference>
<dbReference type="Pfam" id="PF13401">
    <property type="entry name" value="AAA_22"/>
    <property type="match status" value="1"/>
</dbReference>
<evidence type="ECO:0000259" key="2">
    <source>
        <dbReference type="SMART" id="SM00382"/>
    </source>
</evidence>
<organism evidence="3">
    <name type="scientific">Castellaniella ginsengisoli</name>
    <dbReference type="NCBI Taxonomy" id="546114"/>
    <lineage>
        <taxon>Bacteria</taxon>
        <taxon>Pseudomonadati</taxon>
        <taxon>Pseudomonadota</taxon>
        <taxon>Betaproteobacteria</taxon>
        <taxon>Burkholderiales</taxon>
        <taxon>Alcaligenaceae</taxon>
        <taxon>Castellaniella</taxon>
    </lineage>
</organism>
<dbReference type="Gene3D" id="3.40.50.300">
    <property type="entry name" value="P-loop containing nucleotide triphosphate hydrolases"/>
    <property type="match status" value="1"/>
</dbReference>
<dbReference type="InterPro" id="IPR003593">
    <property type="entry name" value="AAA+_ATPase"/>
</dbReference>
<evidence type="ECO:0000313" key="3">
    <source>
        <dbReference type="EMBL" id="XDJ43201.1"/>
    </source>
</evidence>
<dbReference type="InterPro" id="IPR027417">
    <property type="entry name" value="P-loop_NTPase"/>
</dbReference>
<dbReference type="RefSeq" id="WP_368644010.1">
    <property type="nucleotide sequence ID" value="NZ_CP158252.1"/>
</dbReference>
<dbReference type="InterPro" id="IPR049945">
    <property type="entry name" value="AAA_22"/>
</dbReference>
<feature type="region of interest" description="Disordered" evidence="1">
    <location>
        <begin position="1"/>
        <end position="22"/>
    </location>
</feature>
<feature type="domain" description="AAA+ ATPase" evidence="2">
    <location>
        <begin position="52"/>
        <end position="237"/>
    </location>
</feature>
<reference evidence="3" key="1">
    <citation type="submission" date="2024-05" db="EMBL/GenBank/DDBJ databases">
        <authorList>
            <person name="Luo Y.-C."/>
            <person name="Nicholds J."/>
            <person name="Mortimer T."/>
            <person name="Maboni G."/>
        </authorList>
    </citation>
    <scope>NUCLEOTIDE SEQUENCE</scope>
    <source>
        <strain evidence="3">153920</strain>
    </source>
</reference>
<proteinExistence type="predicted"/>
<dbReference type="CDD" id="cd00882">
    <property type="entry name" value="Ras_like_GTPase"/>
    <property type="match status" value="1"/>
</dbReference>
<dbReference type="AlphaFoldDB" id="A0AB39CMQ7"/>
<name>A0AB39CMQ7_9BURK</name>
<evidence type="ECO:0000256" key="1">
    <source>
        <dbReference type="SAM" id="MobiDB-lite"/>
    </source>
</evidence>
<gene>
    <name evidence="3" type="ORF">ABRY99_06480</name>
</gene>
<dbReference type="SUPFAM" id="SSF52540">
    <property type="entry name" value="P-loop containing nucleoside triphosphate hydrolases"/>
    <property type="match status" value="1"/>
</dbReference>